<accession>A0AAN8VWN0</accession>
<protein>
    <recommendedName>
        <fullName evidence="2">Glycosyltransferase N-terminal domain-containing protein</fullName>
    </recommendedName>
</protein>
<evidence type="ECO:0000313" key="3">
    <source>
        <dbReference type="EMBL" id="KAK6939139.1"/>
    </source>
</evidence>
<name>A0AAN8VWN0_9MAGN</name>
<evidence type="ECO:0000256" key="1">
    <source>
        <dbReference type="ARBA" id="ARBA00009995"/>
    </source>
</evidence>
<reference evidence="3 4" key="1">
    <citation type="submission" date="2023-12" db="EMBL/GenBank/DDBJ databases">
        <title>A high-quality genome assembly for Dillenia turbinata (Dilleniales).</title>
        <authorList>
            <person name="Chanderbali A."/>
        </authorList>
    </citation>
    <scope>NUCLEOTIDE SEQUENCE [LARGE SCALE GENOMIC DNA]</scope>
    <source>
        <strain evidence="3">LSX21</strain>
        <tissue evidence="3">Leaf</tissue>
    </source>
</reference>
<comment type="caution">
    <text evidence="3">The sequence shown here is derived from an EMBL/GenBank/DDBJ whole genome shotgun (WGS) entry which is preliminary data.</text>
</comment>
<proteinExistence type="inferred from homology"/>
<dbReference type="Proteomes" id="UP001370490">
    <property type="component" value="Unassembled WGS sequence"/>
</dbReference>
<dbReference type="Gene3D" id="3.40.50.2000">
    <property type="entry name" value="Glycogen Phosphorylase B"/>
    <property type="match status" value="1"/>
</dbReference>
<dbReference type="EMBL" id="JBAMMX010000006">
    <property type="protein sequence ID" value="KAK6939139.1"/>
    <property type="molecule type" value="Genomic_DNA"/>
</dbReference>
<organism evidence="3 4">
    <name type="scientific">Dillenia turbinata</name>
    <dbReference type="NCBI Taxonomy" id="194707"/>
    <lineage>
        <taxon>Eukaryota</taxon>
        <taxon>Viridiplantae</taxon>
        <taxon>Streptophyta</taxon>
        <taxon>Embryophyta</taxon>
        <taxon>Tracheophyta</taxon>
        <taxon>Spermatophyta</taxon>
        <taxon>Magnoliopsida</taxon>
        <taxon>eudicotyledons</taxon>
        <taxon>Gunneridae</taxon>
        <taxon>Pentapetalae</taxon>
        <taxon>Dilleniales</taxon>
        <taxon>Dilleniaceae</taxon>
        <taxon>Dillenia</taxon>
    </lineage>
</organism>
<sequence>MEEQRYSKVQVVVLPFPTQGHTNQMLQFSKRLASKGLKLTLAKTLSSVNTMQAAAATSINLETIYDDCTEGGIGRQGGLKGFIYYCLHQQLLGKPVDSSAFPFPDLPQLGIPSLLSLGSGEENCPPMQSIPQH</sequence>
<dbReference type="Pfam" id="PF26168">
    <property type="entry name" value="Glyco_transf_N"/>
    <property type="match status" value="1"/>
</dbReference>
<evidence type="ECO:0000313" key="4">
    <source>
        <dbReference type="Proteomes" id="UP001370490"/>
    </source>
</evidence>
<gene>
    <name evidence="3" type="ORF">RJ641_032647</name>
</gene>
<dbReference type="InterPro" id="IPR058980">
    <property type="entry name" value="Glyco_transf_N"/>
</dbReference>
<dbReference type="AlphaFoldDB" id="A0AAN8VWN0"/>
<feature type="domain" description="Glycosyltransferase N-terminal" evidence="2">
    <location>
        <begin position="8"/>
        <end position="50"/>
    </location>
</feature>
<dbReference type="SUPFAM" id="SSF53756">
    <property type="entry name" value="UDP-Glycosyltransferase/glycogen phosphorylase"/>
    <property type="match status" value="1"/>
</dbReference>
<comment type="similarity">
    <text evidence="1">Belongs to the UDP-glycosyltransferase family.</text>
</comment>
<keyword evidence="4" id="KW-1185">Reference proteome</keyword>
<evidence type="ECO:0000259" key="2">
    <source>
        <dbReference type="Pfam" id="PF26168"/>
    </source>
</evidence>